<name>M9RNR5_9RHOB</name>
<dbReference type="Proteomes" id="UP000004688">
    <property type="component" value="Chromosome"/>
</dbReference>
<dbReference type="STRING" id="391616.OA238_c43740"/>
<evidence type="ECO:0000313" key="3">
    <source>
        <dbReference type="Proteomes" id="UP000004688"/>
    </source>
</evidence>
<accession>M9RNR5</accession>
<gene>
    <name evidence="2" type="ORF">OA238_c43740</name>
</gene>
<dbReference type="EMBL" id="CP003742">
    <property type="protein sequence ID" value="AGI74264.1"/>
    <property type="molecule type" value="Genomic_DNA"/>
</dbReference>
<protein>
    <recommendedName>
        <fullName evidence="4">DUF3987 family protein</fullName>
    </recommendedName>
</protein>
<evidence type="ECO:0000313" key="2">
    <source>
        <dbReference type="EMBL" id="AGI74264.1"/>
    </source>
</evidence>
<dbReference type="eggNOG" id="COG4983">
    <property type="taxonomic scope" value="Bacteria"/>
</dbReference>
<dbReference type="RefSeq" id="WP_015497215.1">
    <property type="nucleotide sequence ID" value="NC_020908.1"/>
</dbReference>
<proteinExistence type="predicted"/>
<dbReference type="Pfam" id="PF13148">
    <property type="entry name" value="DUF3987"/>
    <property type="match status" value="1"/>
</dbReference>
<keyword evidence="3" id="KW-1185">Reference proteome</keyword>
<evidence type="ECO:0000256" key="1">
    <source>
        <dbReference type="SAM" id="MobiDB-lite"/>
    </source>
</evidence>
<sequence length="500" mass="53991">MMHVHATETPFNPEAPQPLLREIADGADYPVQALGPLADVVQAVQGMTQAPLAIPGASALAVASLAVQGFADVETLGGARALSLYLLTIAGSGERKSSCDAPLMAALRTFERERSEAQRDDTQSWINAHAIWKGERDRILNEAKRGKGEKKTAARADLDALGGEPAAPPSADRTVTEPTFEGLTRLFAMGQPSLGIFSDEGGQFLGGHAMNSENRQKTLAALNDLWMGNPIRRTRSGDGHSTLFGRRLAVHLMVQPGVARAFMSDPMAADTGFLPRFLICEPRSTIGARLHGTMRRDESALDRFGTRLRDILETEMPMDSDTRELQPRTLALSDGARALLIRYADTVEAAQAPGGDLHRLPGYASKSAEQAARIAGVLTLWRNLHANDVTPVDMGNGIALAQFHLSEAVRLADAATVSQEIDRAEALRKWLLDGWGEPEIMVRDVVRLGPNPLRESPKARAALALLERHGWIAPLDPGTLVRGRARAESWRIVNGGAHVV</sequence>
<organism evidence="2 3">
    <name type="scientific">Octadecabacter arcticus 238</name>
    <dbReference type="NCBI Taxonomy" id="391616"/>
    <lineage>
        <taxon>Bacteria</taxon>
        <taxon>Pseudomonadati</taxon>
        <taxon>Pseudomonadota</taxon>
        <taxon>Alphaproteobacteria</taxon>
        <taxon>Rhodobacterales</taxon>
        <taxon>Roseobacteraceae</taxon>
        <taxon>Octadecabacter</taxon>
    </lineage>
</organism>
<feature type="region of interest" description="Disordered" evidence="1">
    <location>
        <begin position="143"/>
        <end position="175"/>
    </location>
</feature>
<reference evidence="2 3" key="1">
    <citation type="journal article" date="2013" name="PLoS ONE">
        <title>Poles Apart: Arctic and Antarctic Octadecabacter strains Share High Genome Plasticity and a New Type of Xanthorhodopsin.</title>
        <authorList>
            <person name="Vollmers J."/>
            <person name="Voget S."/>
            <person name="Dietrich S."/>
            <person name="Gollnow K."/>
            <person name="Smits M."/>
            <person name="Meyer K."/>
            <person name="Brinkhoff T."/>
            <person name="Simon M."/>
            <person name="Daniel R."/>
        </authorList>
    </citation>
    <scope>NUCLEOTIDE SEQUENCE [LARGE SCALE GENOMIC DNA]</scope>
    <source>
        <strain evidence="2 3">238</strain>
    </source>
</reference>
<evidence type="ECO:0008006" key="4">
    <source>
        <dbReference type="Google" id="ProtNLM"/>
    </source>
</evidence>
<dbReference type="KEGG" id="oar:OA238_c43740"/>
<dbReference type="AlphaFoldDB" id="M9RNR5"/>
<dbReference type="InterPro" id="IPR025048">
    <property type="entry name" value="DUF3987"/>
</dbReference>
<dbReference type="OrthoDB" id="9067983at2"/>
<feature type="compositionally biased region" description="Basic and acidic residues" evidence="1">
    <location>
        <begin position="143"/>
        <end position="158"/>
    </location>
</feature>
<dbReference type="HOGENOM" id="CLU_020866_4_0_5"/>